<reference evidence="2" key="1">
    <citation type="submission" date="2022-06" db="EMBL/GenBank/DDBJ databases">
        <title>Sequencing the genomes of 1000 actinobacteria strains.</title>
        <authorList>
            <person name="Klenk H.-P."/>
        </authorList>
    </citation>
    <scope>NUCLEOTIDE SEQUENCE</scope>
    <source>
        <strain evidence="2">DSM 46694</strain>
    </source>
</reference>
<dbReference type="Proteomes" id="UP001139648">
    <property type="component" value="Unassembled WGS sequence"/>
</dbReference>
<dbReference type="EMBL" id="JAMZEB010000004">
    <property type="protein sequence ID" value="MCP2365768.1"/>
    <property type="molecule type" value="Genomic_DNA"/>
</dbReference>
<evidence type="ECO:0000313" key="2">
    <source>
        <dbReference type="EMBL" id="MCP2365768.1"/>
    </source>
</evidence>
<feature type="region of interest" description="Disordered" evidence="1">
    <location>
        <begin position="16"/>
        <end position="48"/>
    </location>
</feature>
<dbReference type="RefSeq" id="WP_253760277.1">
    <property type="nucleotide sequence ID" value="NZ_BAABKA010000019.1"/>
</dbReference>
<sequence>MERVRLLQGLDYSGVDHEHLTANPDGSTAGPMPADRAPRLSPRPTGWPAEMPLPDDDPGWAGQATAWLLECIPPDFRAHAVVHDPSVLTWMAAGHVQHALVALRAGYRTAAVDLKPHLPPHAIADALEAYRVEGRRLTEAAAAIKVVGAALRAHGRS</sequence>
<organism evidence="2 3">
    <name type="scientific">Nonomuraea thailandensis</name>
    <dbReference type="NCBI Taxonomy" id="1188745"/>
    <lineage>
        <taxon>Bacteria</taxon>
        <taxon>Bacillati</taxon>
        <taxon>Actinomycetota</taxon>
        <taxon>Actinomycetes</taxon>
        <taxon>Streptosporangiales</taxon>
        <taxon>Streptosporangiaceae</taxon>
        <taxon>Nonomuraea</taxon>
    </lineage>
</organism>
<dbReference type="AlphaFoldDB" id="A0A9X2KA48"/>
<evidence type="ECO:0000256" key="1">
    <source>
        <dbReference type="SAM" id="MobiDB-lite"/>
    </source>
</evidence>
<evidence type="ECO:0000313" key="3">
    <source>
        <dbReference type="Proteomes" id="UP001139648"/>
    </source>
</evidence>
<protein>
    <submittedName>
        <fullName evidence="2">Uncharacterized protein</fullName>
    </submittedName>
</protein>
<name>A0A9X2KA48_9ACTN</name>
<accession>A0A9X2KA48</accession>
<gene>
    <name evidence="2" type="ORF">HD597_012872</name>
</gene>
<comment type="caution">
    <text evidence="2">The sequence shown here is derived from an EMBL/GenBank/DDBJ whole genome shotgun (WGS) entry which is preliminary data.</text>
</comment>
<keyword evidence="3" id="KW-1185">Reference proteome</keyword>
<proteinExistence type="predicted"/>